<feature type="binding site" description="axial binding residue" evidence="8">
    <location>
        <position position="86"/>
    </location>
    <ligand>
        <name>heme</name>
        <dbReference type="ChEBI" id="CHEBI:30413"/>
        <note>ligand shared with second transmembrane subunit</note>
    </ligand>
    <ligandPart>
        <name>Fe</name>
        <dbReference type="ChEBI" id="CHEBI:18248"/>
    </ligandPart>
</feature>
<dbReference type="Gene3D" id="1.20.1300.10">
    <property type="entry name" value="Fumarate reductase/succinate dehydrogenase, transmembrane subunit"/>
    <property type="match status" value="1"/>
</dbReference>
<dbReference type="EMBL" id="MK720949">
    <property type="protein sequence ID" value="QIQ23025.1"/>
    <property type="molecule type" value="Genomic_DNA"/>
</dbReference>
<dbReference type="GeneID" id="42369900"/>
<dbReference type="InterPro" id="IPR014314">
    <property type="entry name" value="Succ_DH_cytb556"/>
</dbReference>
<dbReference type="PROSITE" id="PS01001">
    <property type="entry name" value="SDH_CYT_2"/>
    <property type="match status" value="1"/>
</dbReference>
<gene>
    <name evidence="10" type="primary">sdh3</name>
</gene>
<dbReference type="GO" id="GO:0016020">
    <property type="term" value="C:membrane"/>
    <property type="evidence" value="ECO:0007669"/>
    <property type="project" value="UniProtKB-SubCell"/>
</dbReference>
<evidence type="ECO:0000256" key="4">
    <source>
        <dbReference type="ARBA" id="ARBA00022723"/>
    </source>
</evidence>
<dbReference type="Pfam" id="PF01127">
    <property type="entry name" value="Sdh_cyt"/>
    <property type="match status" value="1"/>
</dbReference>
<feature type="transmembrane region" description="Helical" evidence="9">
    <location>
        <begin position="20"/>
        <end position="44"/>
    </location>
</feature>
<comment type="subcellular location">
    <subcellularLocation>
        <location evidence="1">Membrane</location>
        <topology evidence="1">Multi-pass membrane protein</topology>
    </subcellularLocation>
</comment>
<keyword evidence="4 8" id="KW-0479">Metal-binding</keyword>
<proteinExistence type="predicted"/>
<keyword evidence="5 9" id="KW-1133">Transmembrane helix</keyword>
<feature type="transmembrane region" description="Helical" evidence="9">
    <location>
        <begin position="56"/>
        <end position="78"/>
    </location>
</feature>
<organism evidence="10">
    <name type="scientific">Coleochaete scutata</name>
    <dbReference type="NCBI Taxonomy" id="3125"/>
    <lineage>
        <taxon>Eukaryota</taxon>
        <taxon>Viridiplantae</taxon>
        <taxon>Streptophyta</taxon>
        <taxon>Coleochaetophyceae</taxon>
        <taxon>Coleochaetales</taxon>
        <taxon>Coleochaetaceae</taxon>
        <taxon>Coleochaete</taxon>
    </lineage>
</organism>
<dbReference type="GO" id="GO:0009055">
    <property type="term" value="F:electron transfer activity"/>
    <property type="evidence" value="ECO:0007669"/>
    <property type="project" value="InterPro"/>
</dbReference>
<dbReference type="AlphaFoldDB" id="A0A5P9NWR1"/>
<geneLocation type="mitochondrion" evidence="10"/>
<evidence type="ECO:0000256" key="7">
    <source>
        <dbReference type="ARBA" id="ARBA00023136"/>
    </source>
</evidence>
<dbReference type="RefSeq" id="YP_009710068.1">
    <property type="nucleotide sequence ID" value="NC_045180.1"/>
</dbReference>
<keyword evidence="10" id="KW-0496">Mitochondrion</keyword>
<keyword evidence="2 8" id="KW-0349">Heme</keyword>
<keyword evidence="7 9" id="KW-0472">Membrane</keyword>
<dbReference type="GO" id="GO:0006121">
    <property type="term" value="P:mitochondrial electron transport, succinate to ubiquinone"/>
    <property type="evidence" value="ECO:0007669"/>
    <property type="project" value="TreeGrafter"/>
</dbReference>
<dbReference type="SUPFAM" id="SSF81343">
    <property type="entry name" value="Fumarate reductase respiratory complex transmembrane subunits"/>
    <property type="match status" value="1"/>
</dbReference>
<keyword evidence="6 8" id="KW-0408">Iron</keyword>
<evidence type="ECO:0000256" key="8">
    <source>
        <dbReference type="PIRSR" id="PIRSR000178-1"/>
    </source>
</evidence>
<dbReference type="PANTHER" id="PTHR10978:SF5">
    <property type="entry name" value="SUCCINATE DEHYDROGENASE CYTOCHROME B560 SUBUNIT, MITOCHONDRIAL"/>
    <property type="match status" value="1"/>
</dbReference>
<dbReference type="GO" id="GO:0006099">
    <property type="term" value="P:tricarboxylic acid cycle"/>
    <property type="evidence" value="ECO:0007669"/>
    <property type="project" value="InterPro"/>
</dbReference>
<reference evidence="10" key="2">
    <citation type="submission" date="2019-10" db="EMBL/GenBank/DDBJ databases">
        <title>Complete mitogenome of the streptophyte green alga Coleochaete scutata (Coleochaetophyceae).</title>
        <authorList>
            <person name="Turmel M."/>
            <person name="Otis C."/>
            <person name="Lemieux C."/>
        </authorList>
    </citation>
    <scope>NUCLEOTIDE SEQUENCE</scope>
</reference>
<evidence type="ECO:0000256" key="2">
    <source>
        <dbReference type="ARBA" id="ARBA00022617"/>
    </source>
</evidence>
<dbReference type="InterPro" id="IPR000701">
    <property type="entry name" value="SuccDH_FuR_B_TM-su"/>
</dbReference>
<evidence type="ECO:0000256" key="3">
    <source>
        <dbReference type="ARBA" id="ARBA00022692"/>
    </source>
</evidence>
<dbReference type="CDD" id="cd03499">
    <property type="entry name" value="SQR_TypeC_SdhC"/>
    <property type="match status" value="1"/>
</dbReference>
<protein>
    <submittedName>
        <fullName evidence="10">Succinate:cytochrome c oxidoreductase subunit 3</fullName>
    </submittedName>
</protein>
<evidence type="ECO:0000313" key="10">
    <source>
        <dbReference type="EMBL" id="QFU80173.1"/>
    </source>
</evidence>
<dbReference type="PANTHER" id="PTHR10978">
    <property type="entry name" value="SUCCINATE DEHYDROGENASE CYTOCHROME B560 SUBUNIT"/>
    <property type="match status" value="1"/>
</dbReference>
<keyword evidence="3 9" id="KW-0812">Transmembrane</keyword>
<dbReference type="PIRSF" id="PIRSF000178">
    <property type="entry name" value="SDH_cyt_b560"/>
    <property type="match status" value="1"/>
</dbReference>
<evidence type="ECO:0000256" key="1">
    <source>
        <dbReference type="ARBA" id="ARBA00004141"/>
    </source>
</evidence>
<dbReference type="PROSITE" id="PS01000">
    <property type="entry name" value="SDH_CYT_1"/>
    <property type="match status" value="1"/>
</dbReference>
<dbReference type="InterPro" id="IPR034804">
    <property type="entry name" value="SQR/QFR_C/D"/>
</dbReference>
<sequence length="129" mass="15367">MKFNRPLSPHLTIYRPQLTSILSIFHRISGASLAIFLIISILFFKMCEFNLCFYYFYLFVFYTATYPFYWILFTWIHLTFLSLCYHMSNGIRHLLWDFGFFLDLPKVYVSGIIMLICAVSLALLNFLII</sequence>
<dbReference type="GO" id="GO:0046872">
    <property type="term" value="F:metal ion binding"/>
    <property type="evidence" value="ECO:0007669"/>
    <property type="project" value="UniProtKB-KW"/>
</dbReference>
<reference evidence="11" key="1">
    <citation type="submission" date="2019-03" db="EMBL/GenBank/DDBJ databases">
        <authorList>
            <person name="Cox C."/>
        </authorList>
    </citation>
    <scope>NUCLEOTIDE SEQUENCE</scope>
</reference>
<dbReference type="EMBL" id="MN613583">
    <property type="protein sequence ID" value="QFU80173.1"/>
    <property type="molecule type" value="Genomic_DNA"/>
</dbReference>
<dbReference type="NCBIfam" id="TIGR02970">
    <property type="entry name" value="succ_dehyd_cytB"/>
    <property type="match status" value="1"/>
</dbReference>
<dbReference type="GO" id="GO:0005739">
    <property type="term" value="C:mitochondrion"/>
    <property type="evidence" value="ECO:0007669"/>
    <property type="project" value="GOC"/>
</dbReference>
<evidence type="ECO:0000256" key="6">
    <source>
        <dbReference type="ARBA" id="ARBA00023004"/>
    </source>
</evidence>
<accession>A0A5P9NWR1</accession>
<evidence type="ECO:0000256" key="9">
    <source>
        <dbReference type="SAM" id="Phobius"/>
    </source>
</evidence>
<comment type="cofactor">
    <cofactor evidence="8">
        <name>heme</name>
        <dbReference type="ChEBI" id="CHEBI:30413"/>
    </cofactor>
    <text evidence="8">The heme is bound between the two transmembrane subunits.</text>
</comment>
<name>A0A5P9NWR1_COLSC</name>
<dbReference type="InterPro" id="IPR018495">
    <property type="entry name" value="Succ_DH_cyt_bsu_CS"/>
</dbReference>
<feature type="transmembrane region" description="Helical" evidence="9">
    <location>
        <begin position="107"/>
        <end position="128"/>
    </location>
</feature>
<evidence type="ECO:0000313" key="11">
    <source>
        <dbReference type="EMBL" id="QIQ23025.1"/>
    </source>
</evidence>
<evidence type="ECO:0000256" key="5">
    <source>
        <dbReference type="ARBA" id="ARBA00022989"/>
    </source>
</evidence>